<dbReference type="EMBL" id="JARKIB010000028">
    <property type="protein sequence ID" value="KAJ7764426.1"/>
    <property type="molecule type" value="Genomic_DNA"/>
</dbReference>
<comment type="caution">
    <text evidence="1">The sequence shown here is derived from an EMBL/GenBank/DDBJ whole genome shotgun (WGS) entry which is preliminary data.</text>
</comment>
<dbReference type="AlphaFoldDB" id="A0AAD7NK40"/>
<evidence type="ECO:0000313" key="2">
    <source>
        <dbReference type="Proteomes" id="UP001215598"/>
    </source>
</evidence>
<proteinExistence type="predicted"/>
<keyword evidence="2" id="KW-1185">Reference proteome</keyword>
<sequence length="505" mass="55887">MEDELNTELPSRLAKLLRSNCPPSDSETAAIEDAIAVRTRAVARLNSNVDPLLAKRDDLVASLHSLSLLLSATRTLPVDVLIEIFRATVELGGDPGWRAIAIESPELWTSIDIDNSPVRKLRPTGYPVKKLEVLLQRSGSHVLSIRFCTIKQSFIHDDAPVTPHAVRIFRMLVAASERWGSLFLRCSPAWFPFVADLKGRLPVLRRLTLDLCFDNNSLTAFEVVPQLSSLALLGLYIPDSLSLPWSQITRFNCQYGLWQHHVGVLERVRNIRECHLVLANWAPNEHTGTLVLPKLNKLYVARGDFLEFDAPLLDELVVEPLSMTPPSDALGNLAALIQQSSCQLTKLCLIAAIPSIADVPKLTTVLELLPSLLNLCVQSRDPKEAVAIDHLVISLSGIPRLVPHLEALTLGGYPCDWTTLVDTIWNRRHANPAGSSPLRAFSIFHIERIHALVPDELQRLETLRHEGLELNILEGPDARAAMVAVPFFHAGASHGKFWAPDSEAT</sequence>
<organism evidence="1 2">
    <name type="scientific">Mycena metata</name>
    <dbReference type="NCBI Taxonomy" id="1033252"/>
    <lineage>
        <taxon>Eukaryota</taxon>
        <taxon>Fungi</taxon>
        <taxon>Dikarya</taxon>
        <taxon>Basidiomycota</taxon>
        <taxon>Agaricomycotina</taxon>
        <taxon>Agaricomycetes</taxon>
        <taxon>Agaricomycetidae</taxon>
        <taxon>Agaricales</taxon>
        <taxon>Marasmiineae</taxon>
        <taxon>Mycenaceae</taxon>
        <taxon>Mycena</taxon>
    </lineage>
</organism>
<gene>
    <name evidence="1" type="ORF">B0H16DRAFT_1800016</name>
</gene>
<evidence type="ECO:0000313" key="1">
    <source>
        <dbReference type="EMBL" id="KAJ7764426.1"/>
    </source>
</evidence>
<accession>A0AAD7NK40</accession>
<dbReference type="Proteomes" id="UP001215598">
    <property type="component" value="Unassembled WGS sequence"/>
</dbReference>
<reference evidence="1" key="1">
    <citation type="submission" date="2023-03" db="EMBL/GenBank/DDBJ databases">
        <title>Massive genome expansion in bonnet fungi (Mycena s.s.) driven by repeated elements and novel gene families across ecological guilds.</title>
        <authorList>
            <consortium name="Lawrence Berkeley National Laboratory"/>
            <person name="Harder C.B."/>
            <person name="Miyauchi S."/>
            <person name="Viragh M."/>
            <person name="Kuo A."/>
            <person name="Thoen E."/>
            <person name="Andreopoulos B."/>
            <person name="Lu D."/>
            <person name="Skrede I."/>
            <person name="Drula E."/>
            <person name="Henrissat B."/>
            <person name="Morin E."/>
            <person name="Kohler A."/>
            <person name="Barry K."/>
            <person name="LaButti K."/>
            <person name="Morin E."/>
            <person name="Salamov A."/>
            <person name="Lipzen A."/>
            <person name="Mereny Z."/>
            <person name="Hegedus B."/>
            <person name="Baldrian P."/>
            <person name="Stursova M."/>
            <person name="Weitz H."/>
            <person name="Taylor A."/>
            <person name="Grigoriev I.V."/>
            <person name="Nagy L.G."/>
            <person name="Martin F."/>
            <person name="Kauserud H."/>
        </authorList>
    </citation>
    <scope>NUCLEOTIDE SEQUENCE</scope>
    <source>
        <strain evidence="1">CBHHK182m</strain>
    </source>
</reference>
<protein>
    <recommendedName>
        <fullName evidence="3">F-box domain-containing protein</fullName>
    </recommendedName>
</protein>
<name>A0AAD7NK40_9AGAR</name>
<evidence type="ECO:0008006" key="3">
    <source>
        <dbReference type="Google" id="ProtNLM"/>
    </source>
</evidence>